<proteinExistence type="predicted"/>
<keyword evidence="2" id="KW-1185">Reference proteome</keyword>
<comment type="caution">
    <text evidence="1">The sequence shown here is derived from an EMBL/GenBank/DDBJ whole genome shotgun (WGS) entry which is preliminary data.</text>
</comment>
<protein>
    <submittedName>
        <fullName evidence="1">Uncharacterized protein</fullName>
    </submittedName>
</protein>
<accession>A0ACC0CKN5</accession>
<gene>
    <name evidence="1" type="ORF">F4821DRAFT_41896</name>
</gene>
<sequence length="208" mass="22678">MEKMGQPEAKRRRLHTGKPHSSRQLGPASSSRPPEDATTSTAIQRRILSLIQHPALTPVQIAQITVGVWRRHALHLESQGAPIENKIVAQKIEENLEKVVSLISEIEEVIPLQPVGPTEAETQQPRHANPPVSQRKNSVLATTSTSHIPADDISDVSKSFEAQLGSLMDLHQPPAPAEKTGDDAQPQQPPSEIIQPVSHESLSSVQHP</sequence>
<evidence type="ECO:0000313" key="2">
    <source>
        <dbReference type="Proteomes" id="UP001497680"/>
    </source>
</evidence>
<evidence type="ECO:0000313" key="1">
    <source>
        <dbReference type="EMBL" id="KAI6080885.1"/>
    </source>
</evidence>
<dbReference type="EMBL" id="MU394417">
    <property type="protein sequence ID" value="KAI6080885.1"/>
    <property type="molecule type" value="Genomic_DNA"/>
</dbReference>
<reference evidence="1 2" key="1">
    <citation type="journal article" date="2022" name="New Phytol.">
        <title>Ecological generalism drives hyperdiversity of secondary metabolite gene clusters in xylarialean endophytes.</title>
        <authorList>
            <person name="Franco M.E.E."/>
            <person name="Wisecaver J.H."/>
            <person name="Arnold A.E."/>
            <person name="Ju Y.M."/>
            <person name="Slot J.C."/>
            <person name="Ahrendt S."/>
            <person name="Moore L.P."/>
            <person name="Eastman K.E."/>
            <person name="Scott K."/>
            <person name="Konkel Z."/>
            <person name="Mondo S.J."/>
            <person name="Kuo A."/>
            <person name="Hayes R.D."/>
            <person name="Haridas S."/>
            <person name="Andreopoulos B."/>
            <person name="Riley R."/>
            <person name="LaButti K."/>
            <person name="Pangilinan J."/>
            <person name="Lipzen A."/>
            <person name="Amirebrahimi M."/>
            <person name="Yan J."/>
            <person name="Adam C."/>
            <person name="Keymanesh K."/>
            <person name="Ng V."/>
            <person name="Louie K."/>
            <person name="Northen T."/>
            <person name="Drula E."/>
            <person name="Henrissat B."/>
            <person name="Hsieh H.M."/>
            <person name="Youens-Clark K."/>
            <person name="Lutzoni F."/>
            <person name="Miadlikowska J."/>
            <person name="Eastwood D.C."/>
            <person name="Hamelin R.C."/>
            <person name="Grigoriev I.V."/>
            <person name="U'Ren J.M."/>
        </authorList>
    </citation>
    <scope>NUCLEOTIDE SEQUENCE [LARGE SCALE GENOMIC DNA]</scope>
    <source>
        <strain evidence="1 2">ER1909</strain>
    </source>
</reference>
<dbReference type="Proteomes" id="UP001497680">
    <property type="component" value="Unassembled WGS sequence"/>
</dbReference>
<name>A0ACC0CKN5_9PEZI</name>
<organism evidence="1 2">
    <name type="scientific">Hypoxylon rubiginosum</name>
    <dbReference type="NCBI Taxonomy" id="110542"/>
    <lineage>
        <taxon>Eukaryota</taxon>
        <taxon>Fungi</taxon>
        <taxon>Dikarya</taxon>
        <taxon>Ascomycota</taxon>
        <taxon>Pezizomycotina</taxon>
        <taxon>Sordariomycetes</taxon>
        <taxon>Xylariomycetidae</taxon>
        <taxon>Xylariales</taxon>
        <taxon>Hypoxylaceae</taxon>
        <taxon>Hypoxylon</taxon>
    </lineage>
</organism>